<proteinExistence type="predicted"/>
<name>A0ABN9B2N6_9NEOB</name>
<dbReference type="SUPFAM" id="SSF54637">
    <property type="entry name" value="Thioesterase/thiol ester dehydrase-isomerase"/>
    <property type="match status" value="1"/>
</dbReference>
<dbReference type="InterPro" id="IPR029069">
    <property type="entry name" value="HotDog_dom_sf"/>
</dbReference>
<dbReference type="Gene3D" id="3.10.129.10">
    <property type="entry name" value="Hotdog Thioesterase"/>
    <property type="match status" value="1"/>
</dbReference>
<reference evidence="2" key="1">
    <citation type="submission" date="2023-05" db="EMBL/GenBank/DDBJ databases">
        <authorList>
            <person name="Stuckert A."/>
        </authorList>
    </citation>
    <scope>NUCLEOTIDE SEQUENCE</scope>
</reference>
<dbReference type="EMBL" id="CATNWA010002082">
    <property type="protein sequence ID" value="CAI9541948.1"/>
    <property type="molecule type" value="Genomic_DNA"/>
</dbReference>
<organism evidence="2 3">
    <name type="scientific">Staurois parvus</name>
    <dbReference type="NCBI Taxonomy" id="386267"/>
    <lineage>
        <taxon>Eukaryota</taxon>
        <taxon>Metazoa</taxon>
        <taxon>Chordata</taxon>
        <taxon>Craniata</taxon>
        <taxon>Vertebrata</taxon>
        <taxon>Euteleostomi</taxon>
        <taxon>Amphibia</taxon>
        <taxon>Batrachia</taxon>
        <taxon>Anura</taxon>
        <taxon>Neobatrachia</taxon>
        <taxon>Ranoidea</taxon>
        <taxon>Ranidae</taxon>
        <taxon>Staurois</taxon>
    </lineage>
</organism>
<evidence type="ECO:0000313" key="2">
    <source>
        <dbReference type="EMBL" id="CAI9541948.1"/>
    </source>
</evidence>
<keyword evidence="3" id="KW-1185">Reference proteome</keyword>
<evidence type="ECO:0000259" key="1">
    <source>
        <dbReference type="Pfam" id="PF01575"/>
    </source>
</evidence>
<comment type="caution">
    <text evidence="2">The sequence shown here is derived from an EMBL/GenBank/DDBJ whole genome shotgun (WGS) entry which is preliminary data.</text>
</comment>
<dbReference type="InterPro" id="IPR002539">
    <property type="entry name" value="MaoC-like_dom"/>
</dbReference>
<feature type="domain" description="MaoC-like" evidence="1">
    <location>
        <begin position="47"/>
        <end position="136"/>
    </location>
</feature>
<dbReference type="Pfam" id="PF01575">
    <property type="entry name" value="MaoC_dehydratas"/>
    <property type="match status" value="1"/>
</dbReference>
<protein>
    <recommendedName>
        <fullName evidence="1">MaoC-like domain-containing protein</fullName>
    </recommendedName>
</protein>
<accession>A0ABN9B2N6</accession>
<dbReference type="InterPro" id="IPR050965">
    <property type="entry name" value="UPF0336/Enoyl-CoA_hydratase"/>
</dbReference>
<dbReference type="Proteomes" id="UP001162483">
    <property type="component" value="Unassembled WGS sequence"/>
</dbReference>
<dbReference type="PANTHER" id="PTHR43437">
    <property type="entry name" value="HYDROXYACYL-THIOESTER DEHYDRATASE TYPE 2, MITOCHONDRIAL-RELATED"/>
    <property type="match status" value="1"/>
</dbReference>
<evidence type="ECO:0000313" key="3">
    <source>
        <dbReference type="Proteomes" id="UP001162483"/>
    </source>
</evidence>
<dbReference type="PANTHER" id="PTHR43437:SF3">
    <property type="entry name" value="HYDROXYACYL-THIOESTER DEHYDRATASE TYPE 2, MITOCHONDRIAL"/>
    <property type="match status" value="1"/>
</dbReference>
<gene>
    <name evidence="2" type="ORF">SPARVUS_LOCUS2010826</name>
</gene>
<dbReference type="CDD" id="cd03449">
    <property type="entry name" value="R_hydratase"/>
    <property type="match status" value="1"/>
</dbReference>
<sequence>MFRNLVTRGTILGISSCPLSSYKWYNFALWRPLHLRVGDSAELLRIFTQKDVALFSELTGDTNPLHLDEEFAKKTRFGKPVVHGVLLNGLVSAVLGTKLPGGGCVLLSQDIHFPAPLHAGEEVVARAQITSLKKSLAFIRVSCVATQSGQTVMEGTVKALVPED</sequence>